<evidence type="ECO:0000256" key="1">
    <source>
        <dbReference type="ARBA" id="ARBA00001412"/>
    </source>
</evidence>
<reference evidence="11" key="1">
    <citation type="submission" date="2021-03" db="EMBL/GenBank/DDBJ databases">
        <title>Acanthopleuribacteraceae sp. M133.</title>
        <authorList>
            <person name="Wang G."/>
        </authorList>
    </citation>
    <scope>NUCLEOTIDE SEQUENCE</scope>
    <source>
        <strain evidence="11">M133</strain>
    </source>
</reference>
<dbReference type="InterPro" id="IPR006101">
    <property type="entry name" value="Glyco_hydro_2"/>
</dbReference>
<organism evidence="11 12">
    <name type="scientific">Sulfidibacter corallicola</name>
    <dbReference type="NCBI Taxonomy" id="2818388"/>
    <lineage>
        <taxon>Bacteria</taxon>
        <taxon>Pseudomonadati</taxon>
        <taxon>Acidobacteriota</taxon>
        <taxon>Holophagae</taxon>
        <taxon>Acanthopleuribacterales</taxon>
        <taxon>Acanthopleuribacteraceae</taxon>
        <taxon>Sulfidibacter</taxon>
    </lineage>
</organism>
<evidence type="ECO:0000313" key="11">
    <source>
        <dbReference type="EMBL" id="QTD47587.1"/>
    </source>
</evidence>
<dbReference type="KEGG" id="scor:J3U87_18500"/>
<dbReference type="Pfam" id="PF02837">
    <property type="entry name" value="Glyco_hydro_2_N"/>
    <property type="match status" value="1"/>
</dbReference>
<evidence type="ECO:0000313" key="12">
    <source>
        <dbReference type="Proteomes" id="UP000663929"/>
    </source>
</evidence>
<keyword evidence="7 9" id="KW-0326">Glycosidase</keyword>
<dbReference type="GO" id="GO:0004565">
    <property type="term" value="F:beta-galactosidase activity"/>
    <property type="evidence" value="ECO:0007669"/>
    <property type="project" value="UniProtKB-EC"/>
</dbReference>
<dbReference type="Gene3D" id="2.70.98.10">
    <property type="match status" value="1"/>
</dbReference>
<dbReference type="PRINTS" id="PR00132">
    <property type="entry name" value="GLHYDRLASE2"/>
</dbReference>
<evidence type="ECO:0000256" key="9">
    <source>
        <dbReference type="RuleBase" id="RU361154"/>
    </source>
</evidence>
<dbReference type="Pfam" id="PF00703">
    <property type="entry name" value="Glyco_hydro_2"/>
    <property type="match status" value="1"/>
</dbReference>
<dbReference type="InterPro" id="IPR013783">
    <property type="entry name" value="Ig-like_fold"/>
</dbReference>
<dbReference type="InterPro" id="IPR006102">
    <property type="entry name" value="Ig-like_GH2"/>
</dbReference>
<dbReference type="EC" id="3.2.1.23" evidence="4 9"/>
<dbReference type="Pfam" id="PF02929">
    <property type="entry name" value="Bgal_small_N"/>
    <property type="match status" value="1"/>
</dbReference>
<keyword evidence="12" id="KW-1185">Reference proteome</keyword>
<dbReference type="SMART" id="SM01038">
    <property type="entry name" value="Bgal_small_N"/>
    <property type="match status" value="1"/>
</dbReference>
<dbReference type="PROSITE" id="PS00608">
    <property type="entry name" value="GLYCOSYL_HYDROL_F2_2"/>
    <property type="match status" value="1"/>
</dbReference>
<evidence type="ECO:0000256" key="2">
    <source>
        <dbReference type="ARBA" id="ARBA00001959"/>
    </source>
</evidence>
<proteinExistence type="inferred from homology"/>
<comment type="similarity">
    <text evidence="3 9">Belongs to the glycosyl hydrolase 2 family.</text>
</comment>
<dbReference type="InterPro" id="IPR017853">
    <property type="entry name" value="GH"/>
</dbReference>
<dbReference type="Pfam" id="PF00754">
    <property type="entry name" value="F5_F8_type_C"/>
    <property type="match status" value="1"/>
</dbReference>
<dbReference type="InterPro" id="IPR014718">
    <property type="entry name" value="GH-type_carb-bd"/>
</dbReference>
<dbReference type="SUPFAM" id="SSF51445">
    <property type="entry name" value="(Trans)glycosidases"/>
    <property type="match status" value="1"/>
</dbReference>
<dbReference type="GO" id="GO:0030246">
    <property type="term" value="F:carbohydrate binding"/>
    <property type="evidence" value="ECO:0007669"/>
    <property type="project" value="InterPro"/>
</dbReference>
<evidence type="ECO:0000256" key="3">
    <source>
        <dbReference type="ARBA" id="ARBA00007401"/>
    </source>
</evidence>
<dbReference type="InterPro" id="IPR006104">
    <property type="entry name" value="Glyco_hydro_2_N"/>
</dbReference>
<dbReference type="InterPro" id="IPR008979">
    <property type="entry name" value="Galactose-bd-like_sf"/>
</dbReference>
<dbReference type="InterPro" id="IPR000421">
    <property type="entry name" value="FA58C"/>
</dbReference>
<dbReference type="Gene3D" id="2.60.40.10">
    <property type="entry name" value="Immunoglobulins"/>
    <property type="match status" value="2"/>
</dbReference>
<dbReference type="AlphaFoldDB" id="A0A8A4TDE2"/>
<dbReference type="GO" id="GO:0005990">
    <property type="term" value="P:lactose catabolic process"/>
    <property type="evidence" value="ECO:0007669"/>
    <property type="project" value="TreeGrafter"/>
</dbReference>
<dbReference type="Proteomes" id="UP000663929">
    <property type="component" value="Chromosome"/>
</dbReference>
<dbReference type="InterPro" id="IPR036156">
    <property type="entry name" value="Beta-gal/glucu_dom_sf"/>
</dbReference>
<name>A0A8A4TDE2_SULCO</name>
<dbReference type="PANTHER" id="PTHR46323:SF2">
    <property type="entry name" value="BETA-GALACTOSIDASE"/>
    <property type="match status" value="1"/>
</dbReference>
<dbReference type="FunFam" id="3.20.20.80:FF:000018">
    <property type="entry name" value="Beta-galactosidase"/>
    <property type="match status" value="1"/>
</dbReference>
<dbReference type="EMBL" id="CP071793">
    <property type="protein sequence ID" value="QTD47587.1"/>
    <property type="molecule type" value="Genomic_DNA"/>
</dbReference>
<keyword evidence="6 9" id="KW-0378">Hydrolase</keyword>
<feature type="domain" description="Beta galactosidase small chain/" evidence="10">
    <location>
        <begin position="742"/>
        <end position="1014"/>
    </location>
</feature>
<dbReference type="Pfam" id="PF02836">
    <property type="entry name" value="Glyco_hydro_2_C"/>
    <property type="match status" value="1"/>
</dbReference>
<dbReference type="InterPro" id="IPR004199">
    <property type="entry name" value="B-gal_small/dom_5"/>
</dbReference>
<dbReference type="InterPro" id="IPR050347">
    <property type="entry name" value="Bact_Beta-galactosidase"/>
</dbReference>
<dbReference type="PANTHER" id="PTHR46323">
    <property type="entry name" value="BETA-GALACTOSIDASE"/>
    <property type="match status" value="1"/>
</dbReference>
<evidence type="ECO:0000256" key="5">
    <source>
        <dbReference type="ARBA" id="ARBA00013303"/>
    </source>
</evidence>
<dbReference type="InterPro" id="IPR032312">
    <property type="entry name" value="LacZ_4"/>
</dbReference>
<dbReference type="InterPro" id="IPR011013">
    <property type="entry name" value="Gal_mutarotase_sf_dom"/>
</dbReference>
<dbReference type="InterPro" id="IPR006103">
    <property type="entry name" value="Glyco_hydro_2_cat"/>
</dbReference>
<dbReference type="SUPFAM" id="SSF74650">
    <property type="entry name" value="Galactose mutarotase-like"/>
    <property type="match status" value="1"/>
</dbReference>
<evidence type="ECO:0000256" key="8">
    <source>
        <dbReference type="ARBA" id="ARBA00032230"/>
    </source>
</evidence>
<evidence type="ECO:0000256" key="4">
    <source>
        <dbReference type="ARBA" id="ARBA00012756"/>
    </source>
</evidence>
<accession>A0A8A4TDE2</accession>
<dbReference type="Pfam" id="PF16353">
    <property type="entry name" value="LacZ_4"/>
    <property type="match status" value="1"/>
</dbReference>
<protein>
    <recommendedName>
        <fullName evidence="5 9">Beta-galactosidase</fullName>
        <ecNumber evidence="4 9">3.2.1.23</ecNumber>
    </recommendedName>
    <alternativeName>
        <fullName evidence="8 9">Lactase</fullName>
    </alternativeName>
</protein>
<comment type="cofactor">
    <cofactor evidence="2">
        <name>Na(+)</name>
        <dbReference type="ChEBI" id="CHEBI:29101"/>
    </cofactor>
</comment>
<evidence type="ECO:0000256" key="6">
    <source>
        <dbReference type="ARBA" id="ARBA00022801"/>
    </source>
</evidence>
<sequence length="1227" mass="138641">MTIWLLIWMLAIDGERVPDWENPEVVERNKLPPHASFAPWPDLDTALKGGENPNRLLLNGQWKFHWVRKPADRPLDFYRTDFDDAAWARIAVPGCWEFLGYGTPWYLDEAYPFPPNPPHIPHDYNPVGSYRHRFQVPESWRGKRVTIEFGAVESAFYLWVNGVKVGYSQGSRLPAEFDITEHLVPGENLLAVEVYRWSDGSYLECQDFWRISGIKRDVVLVAREAMWIEDFEARAALVNDYREGHLNLTVHVGGSISAPYRVRATVLDAANRARLWRDEVETNHSEVTWRQSFEGIAGWSAETPNLYRLTIELLDAKGAVIEALVHDIGFRTVEIEGGRLLVNGKAITLRGVNRHEHDPVMAQVVDEASMIRDIQLMKRLNVNAVRTSHYPNDPRWYRLCDRYGLYVVDEANIESHGMGYDPDVTLANKPLWEKAHMQRTVRMVERDKNHPSIIVWSLGNEAGDGVNFQATSKWVRHRDPSRPVAYEQARLKPHTQIVFPMYARDYMMAAYAREHDDRPYILCEYAHTMGNSGGNLRDYWDLIEAHGVLQGGFVWDWVDQSIRKTDDKGRVYYAYGGDFEPKGQRNDGNFCVNGLVASDRSLHPHALEVKKVYQPVGIARGAARGELNLTNRYDFLDLSHLAGQFQVLRDGSVVHRGQFDPGSLEAGRRGAVRLELPPITAREVEELLLDVQLVTKRAAEMVPAGHVVARDQFPLAPTRLQPSPKRKDPAKLAIREVAGGHVVEAGAVTVRFREGLPESLEVEGKSLLVRSPFGEFWRPPTDNDYGADFPRMNGTWRDAGSQVEVTRVRRADKAGNFILVREERLPRGLGTMTWSTTLYGDGTLLVDLKFVPGGDDLPEMARFGTTWRLAADFDRVGWYGRGPHESYIDRERSAFLGRYDAAVRDQPHPYVRPQETGNHTDVTWMAVHDGKGTGLLAVGLPRLEAAALPYTVADLDEGDRKTFRHSVDLQPRPFTSLHLDYRQMGVGGDNSWGATPHLAFALWPRPMRYRYLLRPYGPKDGEPGALARRLQPQLQIAARKDYRAPSATDNLLPHAARGRAVAVVTPSAPRYSAGGDAALTDGARGSIDYRDGRWQGYEREDLVATLDLGAPTAIRHLRTGFLRHAWARAFFPIRLTYAVSDDGRTFRTLAQIPVADATESGSPERRLLEARFEDVTARFVRVHAVNRGTLPGERGRDGKPAWLYVDEIVVNPGNPTSSPKRDEEHVD</sequence>
<dbReference type="Gene3D" id="2.60.120.260">
    <property type="entry name" value="Galactose-binding domain-like"/>
    <property type="match status" value="2"/>
</dbReference>
<dbReference type="InterPro" id="IPR023232">
    <property type="entry name" value="Glyco_hydro_2_AS"/>
</dbReference>
<dbReference type="SUPFAM" id="SSF49785">
    <property type="entry name" value="Galactose-binding domain-like"/>
    <property type="match status" value="1"/>
</dbReference>
<dbReference type="GO" id="GO:0009341">
    <property type="term" value="C:beta-galactosidase complex"/>
    <property type="evidence" value="ECO:0007669"/>
    <property type="project" value="InterPro"/>
</dbReference>
<dbReference type="Gene3D" id="3.20.20.80">
    <property type="entry name" value="Glycosidases"/>
    <property type="match status" value="1"/>
</dbReference>
<dbReference type="RefSeq" id="WP_237377256.1">
    <property type="nucleotide sequence ID" value="NZ_CP071793.1"/>
</dbReference>
<dbReference type="PROSITE" id="PS00719">
    <property type="entry name" value="GLYCOSYL_HYDROL_F2_1"/>
    <property type="match status" value="1"/>
</dbReference>
<dbReference type="InterPro" id="IPR023230">
    <property type="entry name" value="Glyco_hydro_2_CS"/>
</dbReference>
<comment type="catalytic activity">
    <reaction evidence="1 9">
        <text>Hydrolysis of terminal non-reducing beta-D-galactose residues in beta-D-galactosides.</text>
        <dbReference type="EC" id="3.2.1.23"/>
    </reaction>
</comment>
<evidence type="ECO:0000256" key="7">
    <source>
        <dbReference type="ARBA" id="ARBA00023295"/>
    </source>
</evidence>
<dbReference type="SUPFAM" id="SSF49303">
    <property type="entry name" value="beta-Galactosidase/glucuronidase domain"/>
    <property type="match status" value="2"/>
</dbReference>
<evidence type="ECO:0000259" key="10">
    <source>
        <dbReference type="SMART" id="SM01038"/>
    </source>
</evidence>
<gene>
    <name evidence="11" type="ORF">J3U87_18500</name>
</gene>